<keyword evidence="3" id="KW-1185">Reference proteome</keyword>
<proteinExistence type="predicted"/>
<comment type="caution">
    <text evidence="2">The sequence shown here is derived from an EMBL/GenBank/DDBJ whole genome shotgun (WGS) entry which is preliminary data.</text>
</comment>
<organism evidence="2 3">
    <name type="scientific">Dissophora globulifera</name>
    <dbReference type="NCBI Taxonomy" id="979702"/>
    <lineage>
        <taxon>Eukaryota</taxon>
        <taxon>Fungi</taxon>
        <taxon>Fungi incertae sedis</taxon>
        <taxon>Mucoromycota</taxon>
        <taxon>Mortierellomycotina</taxon>
        <taxon>Mortierellomycetes</taxon>
        <taxon>Mortierellales</taxon>
        <taxon>Mortierellaceae</taxon>
        <taxon>Dissophora</taxon>
    </lineage>
</organism>
<evidence type="ECO:0000256" key="1">
    <source>
        <dbReference type="SAM" id="MobiDB-lite"/>
    </source>
</evidence>
<dbReference type="Proteomes" id="UP000738325">
    <property type="component" value="Unassembled WGS sequence"/>
</dbReference>
<feature type="region of interest" description="Disordered" evidence="1">
    <location>
        <begin position="135"/>
        <end position="156"/>
    </location>
</feature>
<protein>
    <submittedName>
        <fullName evidence="2">Uncharacterized protein</fullName>
    </submittedName>
</protein>
<name>A0A9P6UYS7_9FUNG</name>
<evidence type="ECO:0000313" key="3">
    <source>
        <dbReference type="Proteomes" id="UP000738325"/>
    </source>
</evidence>
<dbReference type="OrthoDB" id="2271250at2759"/>
<dbReference type="EMBL" id="JAAAIP010000079">
    <property type="protein sequence ID" value="KAG0326601.1"/>
    <property type="molecule type" value="Genomic_DNA"/>
</dbReference>
<accession>A0A9P6UYS7</accession>
<reference evidence="2" key="1">
    <citation type="journal article" date="2020" name="Fungal Divers.">
        <title>Resolving the Mortierellaceae phylogeny through synthesis of multi-gene phylogenetics and phylogenomics.</title>
        <authorList>
            <person name="Vandepol N."/>
            <person name="Liber J."/>
            <person name="Desiro A."/>
            <person name="Na H."/>
            <person name="Kennedy M."/>
            <person name="Barry K."/>
            <person name="Grigoriev I.V."/>
            <person name="Miller A.N."/>
            <person name="O'Donnell K."/>
            <person name="Stajich J.E."/>
            <person name="Bonito G."/>
        </authorList>
    </citation>
    <scope>NUCLEOTIDE SEQUENCE</scope>
    <source>
        <strain evidence="2">REB-010B</strain>
    </source>
</reference>
<feature type="compositionally biased region" description="Low complexity" evidence="1">
    <location>
        <begin position="142"/>
        <end position="156"/>
    </location>
</feature>
<gene>
    <name evidence="2" type="ORF">BGZ99_009348</name>
</gene>
<dbReference type="AlphaFoldDB" id="A0A9P6UYS7"/>
<sequence length="156" mass="17904">MGLMDKLMRNYEIWKIGKYTKRRAALTPEFEQRDKEYYESNYKDGIYTQNQVGQDGSLSRAKTFKRALSRKDIKNVRSSEVYNENPHGQYRYDGALRLMELDCGTTEPRRAQSTQRNIRAQNAFVRTGEVWEGNIEHETAASSSLSSSSPSSSSSL</sequence>
<evidence type="ECO:0000313" key="2">
    <source>
        <dbReference type="EMBL" id="KAG0326601.1"/>
    </source>
</evidence>